<dbReference type="Gene3D" id="3.30.1120.10">
    <property type="match status" value="1"/>
</dbReference>
<evidence type="ECO:0000256" key="2">
    <source>
        <dbReference type="ARBA" id="ARBA00022801"/>
    </source>
</evidence>
<reference evidence="4 5" key="1">
    <citation type="submission" date="2022-10" db="EMBL/GenBank/DDBJ databases">
        <title>Comparative genomics and taxonomic characterization of three novel marine species of genus Reichenbachiella exhibiting antioxidant and polysaccharide degradation activities.</title>
        <authorList>
            <person name="Muhammad N."/>
            <person name="Lee Y.-J."/>
            <person name="Ko J."/>
            <person name="Kim S.-G."/>
        </authorList>
    </citation>
    <scope>NUCLEOTIDE SEQUENCE [LARGE SCALE GENOMIC DNA]</scope>
    <source>
        <strain evidence="4 5">ABR2-5</strain>
    </source>
</reference>
<evidence type="ECO:0000259" key="3">
    <source>
        <dbReference type="Pfam" id="PF00884"/>
    </source>
</evidence>
<gene>
    <name evidence="4" type="ORF">N7U62_21515</name>
</gene>
<feature type="domain" description="Sulfatase N-terminal" evidence="3">
    <location>
        <begin position="34"/>
        <end position="391"/>
    </location>
</feature>
<dbReference type="InterPro" id="IPR000917">
    <property type="entry name" value="Sulfatase_N"/>
</dbReference>
<dbReference type="Gene3D" id="3.40.720.10">
    <property type="entry name" value="Alkaline Phosphatase, subunit A"/>
    <property type="match status" value="1"/>
</dbReference>
<name>A0ABT3D0D0_9BACT</name>
<dbReference type="RefSeq" id="WP_264140181.1">
    <property type="nucleotide sequence ID" value="NZ_JAOYOD010000001.1"/>
</dbReference>
<accession>A0ABT3D0D0</accession>
<protein>
    <submittedName>
        <fullName evidence="4">Arylsulfatase</fullName>
    </submittedName>
</protein>
<dbReference type="InterPro" id="IPR050738">
    <property type="entry name" value="Sulfatase"/>
</dbReference>
<dbReference type="Pfam" id="PF00884">
    <property type="entry name" value="Sulfatase"/>
    <property type="match status" value="1"/>
</dbReference>
<sequence>MINIQSRWFYSFIIAGLLACEHKIKEEVVTVSKPNIIYILADDLSYKDLSVFGQSQYQTPNLDALCNQGIRYDQAYAAAGECAPSRGTLLTGLHTGHAPIRQNSSVRGQDHLRDEDITIAEVLKSAGYQTAFVGKWGIGQPGTEGVPYKQGFDYSFGFYDQVRAHTYFPNFLWENDQKIEYRANQGFNMQKRYDSNVREPGPEVLNEYTAEGKLVLSEVADPNGAVFSEAEMEKKALSFVDQNAEQPFFLYYATQLPHGPVIIDSLGADMNNRKDLPLKQREWAAMVQRLDYFTGQLVAKLKEKGVYENTLIVFSSDNGYSMAGYMGRGNAPDWENDPWLDNKGPFRGGKFSVLEGGCRVPMFAHWAGKIEPQVSQTPVWLPDWFATFAQLSAADSVPINDGADLQATWSMQETLLQDRALYFSRGREQAVRKGKWKAYRKTPDHDVELYDIANDSYSQNNLANDYPKVVQELTHVLNDSHTPSQWYWDPWENRIEYDAKKQLALETNQILPVIRPNSIQKLPWEK</sequence>
<keyword evidence="2" id="KW-0378">Hydrolase</keyword>
<dbReference type="Proteomes" id="UP001300692">
    <property type="component" value="Unassembled WGS sequence"/>
</dbReference>
<dbReference type="SUPFAM" id="SSF53649">
    <property type="entry name" value="Alkaline phosphatase-like"/>
    <property type="match status" value="1"/>
</dbReference>
<dbReference type="PANTHER" id="PTHR42693:SF53">
    <property type="entry name" value="ENDO-4-O-SULFATASE"/>
    <property type="match status" value="1"/>
</dbReference>
<evidence type="ECO:0000313" key="5">
    <source>
        <dbReference type="Proteomes" id="UP001300692"/>
    </source>
</evidence>
<evidence type="ECO:0000313" key="4">
    <source>
        <dbReference type="EMBL" id="MCV9389258.1"/>
    </source>
</evidence>
<keyword evidence="5" id="KW-1185">Reference proteome</keyword>
<proteinExistence type="inferred from homology"/>
<dbReference type="CDD" id="cd16145">
    <property type="entry name" value="ARS_like"/>
    <property type="match status" value="1"/>
</dbReference>
<dbReference type="PANTHER" id="PTHR42693">
    <property type="entry name" value="ARYLSULFATASE FAMILY MEMBER"/>
    <property type="match status" value="1"/>
</dbReference>
<dbReference type="PROSITE" id="PS51257">
    <property type="entry name" value="PROKAR_LIPOPROTEIN"/>
    <property type="match status" value="1"/>
</dbReference>
<dbReference type="InterPro" id="IPR017850">
    <property type="entry name" value="Alkaline_phosphatase_core_sf"/>
</dbReference>
<comment type="similarity">
    <text evidence="1">Belongs to the sulfatase family.</text>
</comment>
<evidence type="ECO:0000256" key="1">
    <source>
        <dbReference type="ARBA" id="ARBA00008779"/>
    </source>
</evidence>
<comment type="caution">
    <text evidence="4">The sequence shown here is derived from an EMBL/GenBank/DDBJ whole genome shotgun (WGS) entry which is preliminary data.</text>
</comment>
<dbReference type="EMBL" id="JAOYOD010000001">
    <property type="protein sequence ID" value="MCV9389258.1"/>
    <property type="molecule type" value="Genomic_DNA"/>
</dbReference>
<organism evidence="4 5">
    <name type="scientific">Reichenbachiella ulvae</name>
    <dbReference type="NCBI Taxonomy" id="2980104"/>
    <lineage>
        <taxon>Bacteria</taxon>
        <taxon>Pseudomonadati</taxon>
        <taxon>Bacteroidota</taxon>
        <taxon>Cytophagia</taxon>
        <taxon>Cytophagales</taxon>
        <taxon>Reichenbachiellaceae</taxon>
        <taxon>Reichenbachiella</taxon>
    </lineage>
</organism>